<accession>A0A1X6YKM9</accession>
<sequence>MQDIHAMLSQLRRPPLLVRAARIAADDYRREAHLPALLGQAVPARHGAAALALMEHETEIDRLRRDRAATYSSLRHVRILSALIGEARLLETRGQG</sequence>
<evidence type="ECO:0000313" key="1">
    <source>
        <dbReference type="EMBL" id="SLN24001.1"/>
    </source>
</evidence>
<proteinExistence type="predicted"/>
<protein>
    <submittedName>
        <fullName evidence="1">Uncharacterized protein</fullName>
    </submittedName>
</protein>
<dbReference type="EMBL" id="FWFN01000002">
    <property type="protein sequence ID" value="SLN24001.1"/>
    <property type="molecule type" value="Genomic_DNA"/>
</dbReference>
<dbReference type="Pfam" id="PF20083">
    <property type="entry name" value="DUF6477"/>
    <property type="match status" value="1"/>
</dbReference>
<dbReference type="AlphaFoldDB" id="A0A1X6YKM9"/>
<gene>
    <name evidence="1" type="ORF">PSM7751_00791</name>
</gene>
<name>A0A1X6YKM9_9RHOB</name>
<evidence type="ECO:0000313" key="2">
    <source>
        <dbReference type="Proteomes" id="UP000193963"/>
    </source>
</evidence>
<dbReference type="InterPro" id="IPR045516">
    <property type="entry name" value="DUF6477"/>
</dbReference>
<dbReference type="OrthoDB" id="7875218at2"/>
<organism evidence="1 2">
    <name type="scientific">Pseudooceanicola marinus</name>
    <dbReference type="NCBI Taxonomy" id="396013"/>
    <lineage>
        <taxon>Bacteria</taxon>
        <taxon>Pseudomonadati</taxon>
        <taxon>Pseudomonadota</taxon>
        <taxon>Alphaproteobacteria</taxon>
        <taxon>Rhodobacterales</taxon>
        <taxon>Paracoccaceae</taxon>
        <taxon>Pseudooceanicola</taxon>
    </lineage>
</organism>
<reference evidence="2" key="1">
    <citation type="submission" date="2017-03" db="EMBL/GenBank/DDBJ databases">
        <authorList>
            <person name="Rodrigo-Torres L."/>
            <person name="Arahal R.D."/>
            <person name="Lucena T."/>
        </authorList>
    </citation>
    <scope>NUCLEOTIDE SEQUENCE [LARGE SCALE GENOMIC DNA]</scope>
    <source>
        <strain evidence="2">CECT 7751</strain>
    </source>
</reference>
<dbReference type="Proteomes" id="UP000193963">
    <property type="component" value="Unassembled WGS sequence"/>
</dbReference>
<keyword evidence="2" id="KW-1185">Reference proteome</keyword>